<feature type="compositionally biased region" description="Polar residues" evidence="3">
    <location>
        <begin position="178"/>
        <end position="193"/>
    </location>
</feature>
<dbReference type="PANTHER" id="PTHR30461:SF2">
    <property type="entry name" value="SERINE RECOMBINASE PINE-RELATED"/>
    <property type="match status" value="1"/>
</dbReference>
<keyword evidence="1" id="KW-0238">DNA-binding</keyword>
<dbReference type="InterPro" id="IPR036162">
    <property type="entry name" value="Resolvase-like_N_sf"/>
</dbReference>
<dbReference type="Gene3D" id="3.40.50.1390">
    <property type="entry name" value="Resolvase, N-terminal catalytic domain"/>
    <property type="match status" value="1"/>
</dbReference>
<dbReference type="GO" id="GO:0003677">
    <property type="term" value="F:DNA binding"/>
    <property type="evidence" value="ECO:0007669"/>
    <property type="project" value="UniProtKB-KW"/>
</dbReference>
<reference evidence="5" key="1">
    <citation type="submission" date="2024-07" db="EMBL/GenBank/DDBJ databases">
        <authorList>
            <person name="Yu S.T."/>
        </authorList>
    </citation>
    <scope>NUCLEOTIDE SEQUENCE</scope>
    <source>
        <strain evidence="5">R08</strain>
    </source>
</reference>
<feature type="region of interest" description="Disordered" evidence="3">
    <location>
        <begin position="164"/>
        <end position="199"/>
    </location>
</feature>
<dbReference type="EMBL" id="CP163431">
    <property type="protein sequence ID" value="XDQ02800.1"/>
    <property type="molecule type" value="Genomic_DNA"/>
</dbReference>
<keyword evidence="2" id="KW-0233">DNA recombination</keyword>
<accession>A0AB39M8T8</accession>
<evidence type="ECO:0000259" key="4">
    <source>
        <dbReference type="PROSITE" id="PS51736"/>
    </source>
</evidence>
<dbReference type="GO" id="GO:0000150">
    <property type="term" value="F:DNA strand exchange activity"/>
    <property type="evidence" value="ECO:0007669"/>
    <property type="project" value="InterPro"/>
</dbReference>
<dbReference type="SMART" id="SM00857">
    <property type="entry name" value="Resolvase"/>
    <property type="match status" value="1"/>
</dbReference>
<dbReference type="PROSITE" id="PS51736">
    <property type="entry name" value="RECOMBINASES_3"/>
    <property type="match status" value="1"/>
</dbReference>
<dbReference type="Pfam" id="PF00239">
    <property type="entry name" value="Resolvase"/>
    <property type="match status" value="1"/>
</dbReference>
<evidence type="ECO:0000313" key="5">
    <source>
        <dbReference type="EMBL" id="XDQ02800.1"/>
    </source>
</evidence>
<evidence type="ECO:0000256" key="1">
    <source>
        <dbReference type="ARBA" id="ARBA00023125"/>
    </source>
</evidence>
<dbReference type="RefSeq" id="WP_369188875.1">
    <property type="nucleotide sequence ID" value="NZ_CP163431.1"/>
</dbReference>
<dbReference type="AlphaFoldDB" id="A0AB39M8T8"/>
<dbReference type="CDD" id="cd00338">
    <property type="entry name" value="Ser_Recombinase"/>
    <property type="match status" value="1"/>
</dbReference>
<dbReference type="PANTHER" id="PTHR30461">
    <property type="entry name" value="DNA-INVERTASE FROM LAMBDOID PROPHAGE"/>
    <property type="match status" value="1"/>
</dbReference>
<protein>
    <submittedName>
        <fullName evidence="5">Recombinase family protein</fullName>
    </submittedName>
</protein>
<dbReference type="InterPro" id="IPR006119">
    <property type="entry name" value="Resolv_N"/>
</dbReference>
<evidence type="ECO:0000256" key="3">
    <source>
        <dbReference type="SAM" id="MobiDB-lite"/>
    </source>
</evidence>
<proteinExistence type="predicted"/>
<name>A0AB39M8T8_9ACTN</name>
<organism evidence="5">
    <name type="scientific">Streptomyces sp. R08</name>
    <dbReference type="NCBI Taxonomy" id="3238624"/>
    <lineage>
        <taxon>Bacteria</taxon>
        <taxon>Bacillati</taxon>
        <taxon>Actinomycetota</taxon>
        <taxon>Actinomycetes</taxon>
        <taxon>Kitasatosporales</taxon>
        <taxon>Streptomycetaceae</taxon>
        <taxon>Streptomyces</taxon>
    </lineage>
</organism>
<evidence type="ECO:0000256" key="2">
    <source>
        <dbReference type="ARBA" id="ARBA00023172"/>
    </source>
</evidence>
<gene>
    <name evidence="5" type="ORF">AB5J58_22710</name>
</gene>
<dbReference type="SUPFAM" id="SSF53041">
    <property type="entry name" value="Resolvase-like"/>
    <property type="match status" value="1"/>
</dbReference>
<dbReference type="InterPro" id="IPR050639">
    <property type="entry name" value="SSR_resolvase"/>
</dbReference>
<feature type="domain" description="Resolvase/invertase-type recombinase catalytic" evidence="4">
    <location>
        <begin position="5"/>
        <end position="147"/>
    </location>
</feature>
<sequence length="199" mass="21791">MSTKSVVIYDRLSRLFAEEAPDHRIAACKAYAAQRGWKVVHVATDTNVSGASKLEDRPGMREVLAWLPRVDYVLAAKLDRYARSVLEFSRLLDAAKATASVVVTADGMVNPENGSFLANLLASFAEYERDMIKARITASKEHFRSRGNHLGGLAPYGYVSTGRSMTSAGPLTRRPPRSSESAPTGSFITARPSQDSRRN</sequence>